<evidence type="ECO:0000313" key="2">
    <source>
        <dbReference type="EMBL" id="CRY97249.1"/>
    </source>
</evidence>
<feature type="region of interest" description="Disordered" evidence="1">
    <location>
        <begin position="224"/>
        <end position="248"/>
    </location>
</feature>
<dbReference type="AlphaFoldDB" id="A0A0H5Q746"/>
<accession>A0A0H5Q746</accession>
<sequence>MPLPVPTNAVKVTIRFALEQSGTEVEEAQCGFWGILIHQTGNELDWDDVVQRFAEGIRDRWVEHITSLGFWSTAVRADYVRVDNLDADTGKVIHSGQAPFSGTGNTWQGSGADSLPWETTICVSLYGYTPGQFTTNKPRKRGRMYLPPPSTLVPSGPSGQMNQSNVSELVDELVAFFNDVQGMHADDLPTNGDYFDLRVVSRGTPLKPLDPTSTPITLVRCDSRVDSQRRREHSQPATAYDEGEIAHS</sequence>
<evidence type="ECO:0000256" key="1">
    <source>
        <dbReference type="SAM" id="MobiDB-lite"/>
    </source>
</evidence>
<reference evidence="2" key="2">
    <citation type="submission" date="2015-07" db="EMBL/GenBank/DDBJ databases">
        <title>Plasmids, circular viruses and viroids from rat gut.</title>
        <authorList>
            <person name="Jorgensen T.J."/>
            <person name="Hansen M.A."/>
            <person name="Xu Z."/>
            <person name="Tabak M.A."/>
            <person name="Sorensen S.J."/>
            <person name="Hansen L.H."/>
        </authorList>
    </citation>
    <scope>NUCLEOTIDE SEQUENCE</scope>
    <source>
        <strain evidence="2">RGFK1443</strain>
    </source>
</reference>
<reference evidence="2" key="1">
    <citation type="submission" date="2015-06" db="EMBL/GenBank/DDBJ databases">
        <authorList>
            <person name="Joergensen T."/>
        </authorList>
    </citation>
    <scope>NUCLEOTIDE SEQUENCE</scope>
    <source>
        <strain evidence="2">RGFK1443</strain>
    </source>
</reference>
<name>A0A0H5Q746_9ZZZZ</name>
<organism evidence="2">
    <name type="scientific">uncultured prokaryote</name>
    <dbReference type="NCBI Taxonomy" id="198431"/>
    <lineage>
        <taxon>unclassified sequences</taxon>
        <taxon>environmental samples</taxon>
    </lineage>
</organism>
<protein>
    <submittedName>
        <fullName evidence="2">Uncharacterized protein</fullName>
    </submittedName>
</protein>
<dbReference type="EMBL" id="LN853985">
    <property type="protein sequence ID" value="CRY97249.1"/>
    <property type="molecule type" value="Genomic_DNA"/>
</dbReference>
<proteinExistence type="predicted"/>